<dbReference type="Proteomes" id="UP000299102">
    <property type="component" value="Unassembled WGS sequence"/>
</dbReference>
<accession>A0A4C1YJV0</accession>
<proteinExistence type="predicted"/>
<feature type="non-terminal residue" evidence="1">
    <location>
        <position position="50"/>
    </location>
</feature>
<name>A0A4C1YJV0_EUMVA</name>
<organism evidence="1 2">
    <name type="scientific">Eumeta variegata</name>
    <name type="common">Bagworm moth</name>
    <name type="synonym">Eumeta japonica</name>
    <dbReference type="NCBI Taxonomy" id="151549"/>
    <lineage>
        <taxon>Eukaryota</taxon>
        <taxon>Metazoa</taxon>
        <taxon>Ecdysozoa</taxon>
        <taxon>Arthropoda</taxon>
        <taxon>Hexapoda</taxon>
        <taxon>Insecta</taxon>
        <taxon>Pterygota</taxon>
        <taxon>Neoptera</taxon>
        <taxon>Endopterygota</taxon>
        <taxon>Lepidoptera</taxon>
        <taxon>Glossata</taxon>
        <taxon>Ditrysia</taxon>
        <taxon>Tineoidea</taxon>
        <taxon>Psychidae</taxon>
        <taxon>Oiketicinae</taxon>
        <taxon>Eumeta</taxon>
    </lineage>
</organism>
<evidence type="ECO:0000313" key="1">
    <source>
        <dbReference type="EMBL" id="GBP75553.1"/>
    </source>
</evidence>
<dbReference type="EMBL" id="BGZK01001253">
    <property type="protein sequence ID" value="GBP75553.1"/>
    <property type="molecule type" value="Genomic_DNA"/>
</dbReference>
<protein>
    <submittedName>
        <fullName evidence="1">Uncharacterized protein</fullName>
    </submittedName>
</protein>
<keyword evidence="2" id="KW-1185">Reference proteome</keyword>
<reference evidence="1 2" key="1">
    <citation type="journal article" date="2019" name="Commun. Biol.">
        <title>The bagworm genome reveals a unique fibroin gene that provides high tensile strength.</title>
        <authorList>
            <person name="Kono N."/>
            <person name="Nakamura H."/>
            <person name="Ohtoshi R."/>
            <person name="Tomita M."/>
            <person name="Numata K."/>
            <person name="Arakawa K."/>
        </authorList>
    </citation>
    <scope>NUCLEOTIDE SEQUENCE [LARGE SCALE GENOMIC DNA]</scope>
</reference>
<sequence length="50" mass="5962">MLFSDIDSGLYRNGRPYLTLVNDYRQRSRPYSRESCRCLCHVLSPLKDYC</sequence>
<evidence type="ECO:0000313" key="2">
    <source>
        <dbReference type="Proteomes" id="UP000299102"/>
    </source>
</evidence>
<dbReference type="AlphaFoldDB" id="A0A4C1YJV0"/>
<gene>
    <name evidence="1" type="ORF">EVAR_50238_1</name>
</gene>
<comment type="caution">
    <text evidence="1">The sequence shown here is derived from an EMBL/GenBank/DDBJ whole genome shotgun (WGS) entry which is preliminary data.</text>
</comment>